<name>A0A6T9Y018_ALTMA</name>
<organism evidence="6 7">
    <name type="scientific">Alteromonas macleodii</name>
    <name type="common">Pseudoalteromonas macleodii</name>
    <dbReference type="NCBI Taxonomy" id="28108"/>
    <lineage>
        <taxon>Bacteria</taxon>
        <taxon>Pseudomonadati</taxon>
        <taxon>Pseudomonadota</taxon>
        <taxon>Gammaproteobacteria</taxon>
        <taxon>Alteromonadales</taxon>
        <taxon>Alteromonadaceae</taxon>
        <taxon>Alteromonas/Salinimonas group</taxon>
        <taxon>Alteromonas</taxon>
    </lineage>
</organism>
<proteinExistence type="predicted"/>
<evidence type="ECO:0000256" key="3">
    <source>
        <dbReference type="ARBA" id="ARBA00022729"/>
    </source>
</evidence>
<keyword evidence="1 6" id="KW-0121">Carboxypeptidase</keyword>
<evidence type="ECO:0000256" key="1">
    <source>
        <dbReference type="ARBA" id="ARBA00022645"/>
    </source>
</evidence>
<dbReference type="AlphaFoldDB" id="A0A6T9Y018"/>
<dbReference type="PANTHER" id="PTHR11802:SF3">
    <property type="entry name" value="RETINOID-INDUCIBLE SERINE CARBOXYPEPTIDASE"/>
    <property type="match status" value="1"/>
</dbReference>
<evidence type="ECO:0000313" key="7">
    <source>
        <dbReference type="Proteomes" id="UP000509458"/>
    </source>
</evidence>
<accession>A0A6T9Y018</accession>
<dbReference type="PANTHER" id="PTHR11802">
    <property type="entry name" value="SERINE PROTEASE FAMILY S10 SERINE CARBOXYPEPTIDASE"/>
    <property type="match status" value="1"/>
</dbReference>
<dbReference type="GO" id="GO:0006508">
    <property type="term" value="P:proteolysis"/>
    <property type="evidence" value="ECO:0007669"/>
    <property type="project" value="UniProtKB-KW"/>
</dbReference>
<evidence type="ECO:0000256" key="2">
    <source>
        <dbReference type="ARBA" id="ARBA00022670"/>
    </source>
</evidence>
<keyword evidence="4" id="KW-0378">Hydrolase</keyword>
<keyword evidence="2" id="KW-0645">Protease</keyword>
<gene>
    <name evidence="6" type="ORF">ALFOR1_31445</name>
</gene>
<sequence>MKNHLSFNRNTRDLLFSQVNLKHKSQIHRLLARAKTTHRPSAWLMAVMITFIGLTTGASAQEESSASHARAIKIDSSVVTEHETKILGKRVKYSATTGTQPVWNSKDEAVATLFYTYYKRTDVKDNTKRPLIISFNGGPGSASVWMHVAYTGPRILNIDNEGYPVQPYGVQTNPYSILDVADIVFVNPVNTGYSRVLPKADGSMPSKDEQKKMFFGVNADISYLADWVNTFVTRNNRWRSPKYLIGESYGTTRVSGLALELQNRQWMYLNGVVLVSPTDIGIERNGPVKAANRLPYFAAAAWYHNKLEPELQNKDLTELLPEVENFTINTLIPALAKGGFISDTEKRDVLKQMARYSGLSEASIAQNNLDVSTAFFWKDLLRDEGKTLGRLDSRYLGIDAKQSGDRPDYWAELTSWLHSFTPAINYYLREELNYKTDIKYNMFGNVHPWDRSNNQTGQNLRLAMAQNPYLNVMIQAGYYDGATNYFDAKYTMWQLDQSGTLKDRLSFKGYRSGHMMYLRRDDLKQSNQDLREFIKASTPSKGAPAEYKR</sequence>
<evidence type="ECO:0000256" key="5">
    <source>
        <dbReference type="ARBA" id="ARBA00023180"/>
    </source>
</evidence>
<keyword evidence="5" id="KW-0325">Glycoprotein</keyword>
<reference evidence="6 7" key="1">
    <citation type="submission" date="2020-06" db="EMBL/GenBank/DDBJ databases">
        <authorList>
            <person name="Duchaud E."/>
        </authorList>
    </citation>
    <scope>NUCLEOTIDE SEQUENCE [LARGE SCALE GENOMIC DNA]</scope>
    <source>
        <strain evidence="6">Alteromonas fortis</strain>
    </source>
</reference>
<dbReference type="InterPro" id="IPR029058">
    <property type="entry name" value="AB_hydrolase_fold"/>
</dbReference>
<dbReference type="Gene3D" id="3.40.50.1820">
    <property type="entry name" value="alpha/beta hydrolase"/>
    <property type="match status" value="1"/>
</dbReference>
<dbReference type="Pfam" id="PF00450">
    <property type="entry name" value="Peptidase_S10"/>
    <property type="match status" value="1"/>
</dbReference>
<dbReference type="SUPFAM" id="SSF53474">
    <property type="entry name" value="alpha/beta-Hydrolases"/>
    <property type="match status" value="1"/>
</dbReference>
<keyword evidence="3" id="KW-0732">Signal</keyword>
<evidence type="ECO:0000256" key="4">
    <source>
        <dbReference type="ARBA" id="ARBA00022801"/>
    </source>
</evidence>
<dbReference type="Proteomes" id="UP000509458">
    <property type="component" value="Chromosome"/>
</dbReference>
<dbReference type="GO" id="GO:0004185">
    <property type="term" value="F:serine-type carboxypeptidase activity"/>
    <property type="evidence" value="ECO:0007669"/>
    <property type="project" value="InterPro"/>
</dbReference>
<protein>
    <submittedName>
        <fullName evidence="6">Carboxypeptidase C (Cathepsin A)</fullName>
    </submittedName>
</protein>
<dbReference type="EMBL" id="LR812090">
    <property type="protein sequence ID" value="CAB9494457.1"/>
    <property type="molecule type" value="Genomic_DNA"/>
</dbReference>
<dbReference type="InterPro" id="IPR001563">
    <property type="entry name" value="Peptidase_S10"/>
</dbReference>
<evidence type="ECO:0000313" key="6">
    <source>
        <dbReference type="EMBL" id="CAB9494457.1"/>
    </source>
</evidence>